<feature type="domain" description="PX" evidence="10">
    <location>
        <begin position="55"/>
        <end position="238"/>
    </location>
</feature>
<dbReference type="PIRSF" id="PIRSF009376">
    <property type="entry name" value="Phospholipase_D_euk"/>
    <property type="match status" value="1"/>
</dbReference>
<feature type="domain" description="PLD phosphodiesterase" evidence="9">
    <location>
        <begin position="1069"/>
        <end position="1096"/>
    </location>
</feature>
<dbReference type="GO" id="GO:0060627">
    <property type="term" value="P:regulation of vesicle-mediated transport"/>
    <property type="evidence" value="ECO:0007669"/>
    <property type="project" value="TreeGrafter"/>
</dbReference>
<evidence type="ECO:0000256" key="5">
    <source>
        <dbReference type="ARBA" id="ARBA00022963"/>
    </source>
</evidence>
<feature type="region of interest" description="Disordered" evidence="8">
    <location>
        <begin position="149"/>
        <end position="193"/>
    </location>
</feature>
<protein>
    <recommendedName>
        <fullName evidence="7">Phospholipase</fullName>
        <ecNumber evidence="7">3.1.4.4</ecNumber>
    </recommendedName>
</protein>
<dbReference type="GO" id="GO:0004630">
    <property type="term" value="F:phospholipase D activity"/>
    <property type="evidence" value="ECO:0007669"/>
    <property type="project" value="UniProtKB-UniRule"/>
</dbReference>
<proteinExistence type="inferred from homology"/>
<evidence type="ECO:0000256" key="3">
    <source>
        <dbReference type="ARBA" id="ARBA00022737"/>
    </source>
</evidence>
<feature type="compositionally biased region" description="Basic residues" evidence="8">
    <location>
        <begin position="641"/>
        <end position="652"/>
    </location>
</feature>
<dbReference type="PROSITE" id="PS50035">
    <property type="entry name" value="PLD"/>
    <property type="match status" value="2"/>
</dbReference>
<feature type="domain" description="PLD phosphodiesterase" evidence="9">
    <location>
        <begin position="486"/>
        <end position="513"/>
    </location>
</feature>
<keyword evidence="3" id="KW-0677">Repeat</keyword>
<dbReference type="InterPro" id="IPR036871">
    <property type="entry name" value="PX_dom_sf"/>
</dbReference>
<dbReference type="PANTHER" id="PTHR18896">
    <property type="entry name" value="PHOSPHOLIPASE D"/>
    <property type="match status" value="1"/>
</dbReference>
<comment type="catalytic activity">
    <reaction evidence="1 7">
        <text>a 1,2-diacyl-sn-glycero-3-phosphocholine + H2O = a 1,2-diacyl-sn-glycero-3-phosphate + choline + H(+)</text>
        <dbReference type="Rhea" id="RHEA:14445"/>
        <dbReference type="ChEBI" id="CHEBI:15354"/>
        <dbReference type="ChEBI" id="CHEBI:15377"/>
        <dbReference type="ChEBI" id="CHEBI:15378"/>
        <dbReference type="ChEBI" id="CHEBI:57643"/>
        <dbReference type="ChEBI" id="CHEBI:58608"/>
        <dbReference type="EC" id="3.1.4.4"/>
    </reaction>
</comment>
<dbReference type="EC" id="3.1.4.4" evidence="7"/>
<evidence type="ECO:0000256" key="2">
    <source>
        <dbReference type="ARBA" id="ARBA00008664"/>
    </source>
</evidence>
<keyword evidence="6" id="KW-0443">Lipid metabolism</keyword>
<dbReference type="CDD" id="cd09138">
    <property type="entry name" value="PLDc_vPLD1_2_yPLD_like_1"/>
    <property type="match status" value="1"/>
</dbReference>
<dbReference type="InterPro" id="IPR016555">
    <property type="entry name" value="PLipase_D_euk"/>
</dbReference>
<dbReference type="GO" id="GO:0035091">
    <property type="term" value="F:phosphatidylinositol binding"/>
    <property type="evidence" value="ECO:0007669"/>
    <property type="project" value="InterPro"/>
</dbReference>
<dbReference type="SMART" id="SM00155">
    <property type="entry name" value="PLDc"/>
    <property type="match status" value="2"/>
</dbReference>
<evidence type="ECO:0000256" key="4">
    <source>
        <dbReference type="ARBA" id="ARBA00022801"/>
    </source>
</evidence>
<evidence type="ECO:0000313" key="11">
    <source>
        <dbReference type="Proteomes" id="UP000095284"/>
    </source>
</evidence>
<dbReference type="AlphaFoldDB" id="A0A1I7S9E8"/>
<dbReference type="CDD" id="cd09141">
    <property type="entry name" value="PLDc_vPLD1_2_yPLD_like_2"/>
    <property type="match status" value="1"/>
</dbReference>
<comment type="similarity">
    <text evidence="2 7">Belongs to the phospholipase D family.</text>
</comment>
<dbReference type="WBParaSite" id="BXY_0964400.1">
    <property type="protein sequence ID" value="BXY_0964400.1"/>
    <property type="gene ID" value="BXY_0964400"/>
</dbReference>
<evidence type="ECO:0000256" key="8">
    <source>
        <dbReference type="SAM" id="MobiDB-lite"/>
    </source>
</evidence>
<sequence length="1261" mass="145235">MVNSPTKSEACDCGGSELPKPKFVKKKGYIPYGLIYKTQDEFQKVGYWIPGVAVTAKITKVEKDSSTNLHLLNPWIYTVEATHGRYKWTVFKRYADFAQLAKSLGGHRRLEQIKSPFRRARNKIEMSFQDIDQETKDYELQILEKGKELGDFGTPRTDTDSGDEPTSNGKTPDSPEEEVDEDDDGPPRFPLLPDSMISEVHMERRRVQLEKWLRHALTEPVNRDYHQMAEFLEVSRYSFINELGGKHKEGSMKKRPGGGKVYIGCKQFCVKWILPWMERYLILKDSYVCYINSNETVRLVLLFDEQFEIDSPDVVTSTKPKYMFLSNASHVLAMKLQLEDEAFYWKAAIRQVLESTGQVWLKPKPFGSSYPTRENQYIQYFVDAKDYWERAAAMIELAREEIFIADWWLCPEIYMRRPMAEGNHWRLDNVLKRQAEKGVRIFILIYKEFELTLNLNTVYAKKLLQKLHPNIKVMRHPDHYFGTGTFFWSHHEKLLIIDQLIAFVGGLDLCYGRWDNSTHVLADLGSVQYAPTAEGHTLTKGLASAVEEMASEVIKSDKHVHEGEEQDNDDEEAEVSHIKHEILDETGHRIGKTKTSIVQTSREEDEDKKEENKNEPEAKEEENNQRKEHKRTFRDVMSQIKARKASPNKRSRSPTPFDNVPKSTEKPANVKRTPSGPAGITADLMNPHHVRSPQQVIRESPFGKPKTLRWHSVVIGSDPSHSPGPLDEPKSFDVTQSTSSITPTKDKGDKLPLKKIIHEPKNRTVMRRVVSNLKTNRNAKRWKMLLDKDKPEDVTDEYVINYCKVQETEVDVSGLQGAGKLWPGKDYVNYLVKDFVDVHEAYSDFIDRYRVPRTPWHDIHSVVYGEVARDVARHFIQRWNATKTEKHKNNKDYPYLLPKSYDSVKVPRVFINKDTHNCDIQVLRSVAHWSALIDGKEDSIQDAYVKLIQNAEHFVYIENQFFVSMINSSEVTNEICKALCDRICRAHREGTTFRVYVLIPLLPGFEGDLGSGNYSALMAVLHWTLSSISKGPHSLIENLKINGIEKPFDYVSFCSLRTYDELCGKLVTEMVYIHCKLLIVDDKYVIIGSANINDRSQLGMRDSEVCVLATDREFVPSRMNGKEYMAGKFASTLRKRLMKEHLGLLPEAFHKAPIKPSVVDLDDPVHDSFYHDVWWKAVKGNTEIFEEVFRAFPTNLVSSKDELVVWRDELPMAEYNPDLARHHLKKLWGNIVQFPESFLSNEDLAPTIMTKEGLVPSAIFT</sequence>
<dbReference type="GO" id="GO:0009395">
    <property type="term" value="P:phospholipid catabolic process"/>
    <property type="evidence" value="ECO:0007669"/>
    <property type="project" value="TreeGrafter"/>
</dbReference>
<feature type="compositionally biased region" description="Acidic residues" evidence="8">
    <location>
        <begin position="174"/>
        <end position="184"/>
    </location>
</feature>
<dbReference type="InterPro" id="IPR001736">
    <property type="entry name" value="PLipase_D/transphosphatidylase"/>
</dbReference>
<dbReference type="Proteomes" id="UP000095284">
    <property type="component" value="Unplaced"/>
</dbReference>
<dbReference type="SUPFAM" id="SSF56024">
    <property type="entry name" value="Phospholipase D/nuclease"/>
    <property type="match status" value="3"/>
</dbReference>
<dbReference type="Gene3D" id="3.30.870.10">
    <property type="entry name" value="Endonuclease Chain A"/>
    <property type="match status" value="3"/>
</dbReference>
<evidence type="ECO:0000313" key="12">
    <source>
        <dbReference type="WBParaSite" id="BXY_0964400.1"/>
    </source>
</evidence>
<name>A0A1I7S9E8_BURXY</name>
<feature type="region of interest" description="Disordered" evidence="8">
    <location>
        <begin position="716"/>
        <end position="749"/>
    </location>
</feature>
<accession>A0A1I7S9E8</accession>
<dbReference type="SUPFAM" id="SSF64268">
    <property type="entry name" value="PX domain"/>
    <property type="match status" value="1"/>
</dbReference>
<dbReference type="eggNOG" id="KOG1329">
    <property type="taxonomic scope" value="Eukaryota"/>
</dbReference>
<dbReference type="GO" id="GO:0006654">
    <property type="term" value="P:phosphatidic acid biosynthetic process"/>
    <property type="evidence" value="ECO:0007669"/>
    <property type="project" value="InterPro"/>
</dbReference>
<dbReference type="GO" id="GO:0035556">
    <property type="term" value="P:intracellular signal transduction"/>
    <property type="evidence" value="ECO:0007669"/>
    <property type="project" value="InterPro"/>
</dbReference>
<feature type="compositionally biased region" description="Basic and acidic residues" evidence="8">
    <location>
        <begin position="609"/>
        <end position="626"/>
    </location>
</feature>
<dbReference type="Gene3D" id="3.30.1520.10">
    <property type="entry name" value="Phox-like domain"/>
    <property type="match status" value="1"/>
</dbReference>
<evidence type="ECO:0000256" key="1">
    <source>
        <dbReference type="ARBA" id="ARBA00000798"/>
    </source>
</evidence>
<feature type="region of interest" description="Disordered" evidence="8">
    <location>
        <begin position="581"/>
        <end position="686"/>
    </location>
</feature>
<keyword evidence="4 7" id="KW-0378">Hydrolase</keyword>
<feature type="compositionally biased region" description="Polar residues" evidence="8">
    <location>
        <begin position="733"/>
        <end position="743"/>
    </location>
</feature>
<dbReference type="InterPro" id="IPR015679">
    <property type="entry name" value="PLipase_D_fam"/>
</dbReference>
<dbReference type="PROSITE" id="PS50195">
    <property type="entry name" value="PX"/>
    <property type="match status" value="1"/>
</dbReference>
<dbReference type="InterPro" id="IPR001683">
    <property type="entry name" value="PX_dom"/>
</dbReference>
<evidence type="ECO:0000259" key="10">
    <source>
        <dbReference type="PROSITE" id="PS50195"/>
    </source>
</evidence>
<keyword evidence="5 7" id="KW-0442">Lipid degradation</keyword>
<reference evidence="12" key="1">
    <citation type="submission" date="2016-11" db="UniProtKB">
        <authorList>
            <consortium name="WormBaseParasite"/>
        </authorList>
    </citation>
    <scope>IDENTIFICATION</scope>
</reference>
<evidence type="ECO:0000259" key="9">
    <source>
        <dbReference type="PROSITE" id="PS50035"/>
    </source>
</evidence>
<organism evidence="11 12">
    <name type="scientific">Bursaphelenchus xylophilus</name>
    <name type="common">Pinewood nematode worm</name>
    <name type="synonym">Aphelenchoides xylophilus</name>
    <dbReference type="NCBI Taxonomy" id="6326"/>
    <lineage>
        <taxon>Eukaryota</taxon>
        <taxon>Metazoa</taxon>
        <taxon>Ecdysozoa</taxon>
        <taxon>Nematoda</taxon>
        <taxon>Chromadorea</taxon>
        <taxon>Rhabditida</taxon>
        <taxon>Tylenchina</taxon>
        <taxon>Tylenchomorpha</taxon>
        <taxon>Aphelenchoidea</taxon>
        <taxon>Aphelenchoididae</taxon>
        <taxon>Bursaphelenchus</taxon>
    </lineage>
</organism>
<dbReference type="Pfam" id="PF00614">
    <property type="entry name" value="PLDc"/>
    <property type="match status" value="2"/>
</dbReference>
<dbReference type="PANTHER" id="PTHR18896:SF76">
    <property type="entry name" value="PHOSPHOLIPASE"/>
    <property type="match status" value="1"/>
</dbReference>
<dbReference type="FunFam" id="3.30.870.10:FF:000011">
    <property type="entry name" value="Phospholipase"/>
    <property type="match status" value="1"/>
</dbReference>
<evidence type="ECO:0000256" key="7">
    <source>
        <dbReference type="PIRNR" id="PIRNR009376"/>
    </source>
</evidence>
<evidence type="ECO:0000256" key="6">
    <source>
        <dbReference type="ARBA" id="ARBA00023098"/>
    </source>
</evidence>